<dbReference type="Proteomes" id="UP000789920">
    <property type="component" value="Unassembled WGS sequence"/>
</dbReference>
<dbReference type="EMBL" id="CAJVQC010100616">
    <property type="protein sequence ID" value="CAG8831102.1"/>
    <property type="molecule type" value="Genomic_DNA"/>
</dbReference>
<evidence type="ECO:0000313" key="1">
    <source>
        <dbReference type="EMBL" id="CAG8831102.1"/>
    </source>
</evidence>
<sequence>WNVKLLSTISENIVKIVVNEVVQNLRTAQEKQQKHRSRICYMCHCKGYLVYSCLFQKNQVRDRYLNNDCIEVHFIEFSSENYG</sequence>
<accession>A0ACA9S9K8</accession>
<feature type="non-terminal residue" evidence="1">
    <location>
        <position position="1"/>
    </location>
</feature>
<name>A0ACA9S9K8_9GLOM</name>
<reference evidence="1" key="1">
    <citation type="submission" date="2021-06" db="EMBL/GenBank/DDBJ databases">
        <authorList>
            <person name="Kallberg Y."/>
            <person name="Tangrot J."/>
            <person name="Rosling A."/>
        </authorList>
    </citation>
    <scope>NUCLEOTIDE SEQUENCE</scope>
    <source>
        <strain evidence="1">MA461A</strain>
    </source>
</reference>
<keyword evidence="2" id="KW-1185">Reference proteome</keyword>
<comment type="caution">
    <text evidence="1">The sequence shown here is derived from an EMBL/GenBank/DDBJ whole genome shotgun (WGS) entry which is preliminary data.</text>
</comment>
<gene>
    <name evidence="1" type="ORF">RPERSI_LOCUS28024</name>
</gene>
<organism evidence="1 2">
    <name type="scientific">Racocetra persica</name>
    <dbReference type="NCBI Taxonomy" id="160502"/>
    <lineage>
        <taxon>Eukaryota</taxon>
        <taxon>Fungi</taxon>
        <taxon>Fungi incertae sedis</taxon>
        <taxon>Mucoromycota</taxon>
        <taxon>Glomeromycotina</taxon>
        <taxon>Glomeromycetes</taxon>
        <taxon>Diversisporales</taxon>
        <taxon>Gigasporaceae</taxon>
        <taxon>Racocetra</taxon>
    </lineage>
</organism>
<protein>
    <submittedName>
        <fullName evidence="1">22728_t:CDS:1</fullName>
    </submittedName>
</protein>
<proteinExistence type="predicted"/>
<feature type="non-terminal residue" evidence="1">
    <location>
        <position position="83"/>
    </location>
</feature>
<evidence type="ECO:0000313" key="2">
    <source>
        <dbReference type="Proteomes" id="UP000789920"/>
    </source>
</evidence>